<evidence type="ECO:0000313" key="2">
    <source>
        <dbReference type="Proteomes" id="UP001066276"/>
    </source>
</evidence>
<organism evidence="1 2">
    <name type="scientific">Pleurodeles waltl</name>
    <name type="common">Iberian ribbed newt</name>
    <dbReference type="NCBI Taxonomy" id="8319"/>
    <lineage>
        <taxon>Eukaryota</taxon>
        <taxon>Metazoa</taxon>
        <taxon>Chordata</taxon>
        <taxon>Craniata</taxon>
        <taxon>Vertebrata</taxon>
        <taxon>Euteleostomi</taxon>
        <taxon>Amphibia</taxon>
        <taxon>Batrachia</taxon>
        <taxon>Caudata</taxon>
        <taxon>Salamandroidea</taxon>
        <taxon>Salamandridae</taxon>
        <taxon>Pleurodelinae</taxon>
        <taxon>Pleurodeles</taxon>
    </lineage>
</organism>
<proteinExistence type="predicted"/>
<gene>
    <name evidence="1" type="ORF">NDU88_007164</name>
</gene>
<name>A0AAV7RS80_PLEWA</name>
<sequence length="71" mass="8015">MLPGVKGSQQPFHLNELEMRQSSDASYAYPNWKSTDQQFIGATPHKLYFVEAKDNSIFLPKLASCSQKHAT</sequence>
<keyword evidence="2" id="KW-1185">Reference proteome</keyword>
<dbReference type="EMBL" id="JANPWB010000009">
    <property type="protein sequence ID" value="KAJ1154412.1"/>
    <property type="molecule type" value="Genomic_DNA"/>
</dbReference>
<reference evidence="1" key="1">
    <citation type="journal article" date="2022" name="bioRxiv">
        <title>Sequencing and chromosome-scale assembly of the giantPleurodeles waltlgenome.</title>
        <authorList>
            <person name="Brown T."/>
            <person name="Elewa A."/>
            <person name="Iarovenko S."/>
            <person name="Subramanian E."/>
            <person name="Araus A.J."/>
            <person name="Petzold A."/>
            <person name="Susuki M."/>
            <person name="Suzuki K.-i.T."/>
            <person name="Hayashi T."/>
            <person name="Toyoda A."/>
            <person name="Oliveira C."/>
            <person name="Osipova E."/>
            <person name="Leigh N.D."/>
            <person name="Simon A."/>
            <person name="Yun M.H."/>
        </authorList>
    </citation>
    <scope>NUCLEOTIDE SEQUENCE</scope>
    <source>
        <strain evidence="1">20211129_DDA</strain>
        <tissue evidence="1">Liver</tissue>
    </source>
</reference>
<protein>
    <submittedName>
        <fullName evidence="1">Uncharacterized protein</fullName>
    </submittedName>
</protein>
<dbReference type="AlphaFoldDB" id="A0AAV7RS80"/>
<evidence type="ECO:0000313" key="1">
    <source>
        <dbReference type="EMBL" id="KAJ1154412.1"/>
    </source>
</evidence>
<comment type="caution">
    <text evidence="1">The sequence shown here is derived from an EMBL/GenBank/DDBJ whole genome shotgun (WGS) entry which is preliminary data.</text>
</comment>
<dbReference type="Proteomes" id="UP001066276">
    <property type="component" value="Chromosome 5"/>
</dbReference>
<accession>A0AAV7RS80</accession>